<comment type="caution">
    <text evidence="10">The sequence shown here is derived from an EMBL/GenBank/DDBJ whole genome shotgun (WGS) entry which is preliminary data.</text>
</comment>
<evidence type="ECO:0000313" key="12">
    <source>
        <dbReference type="Proteomes" id="UP000036168"/>
    </source>
</evidence>
<evidence type="ECO:0000256" key="4">
    <source>
        <dbReference type="ARBA" id="ARBA00022729"/>
    </source>
</evidence>
<proteinExistence type="inferred from homology"/>
<dbReference type="STRING" id="1664069.BGLY_4649"/>
<dbReference type="InterPro" id="IPR051313">
    <property type="entry name" value="Bact_iron-sidero_bind"/>
</dbReference>
<dbReference type="Gene3D" id="3.40.50.1980">
    <property type="entry name" value="Nitrogenase molybdenum iron protein domain"/>
    <property type="match status" value="2"/>
</dbReference>
<dbReference type="OrthoDB" id="2241086at2"/>
<feature type="coiled-coil region" evidence="7">
    <location>
        <begin position="158"/>
        <end position="185"/>
    </location>
</feature>
<keyword evidence="5" id="KW-0564">Palmitate</keyword>
<evidence type="ECO:0000256" key="1">
    <source>
        <dbReference type="ARBA" id="ARBA00004193"/>
    </source>
</evidence>
<reference evidence="10 12" key="1">
    <citation type="journal article" date="2015" name="Int. J. Syst. Evol. Microbiol.">
        <title>Bacillus glycinifermentans sp. nov., isolated from fermented soybean paste.</title>
        <authorList>
            <person name="Kim S.J."/>
            <person name="Dunlap C.A."/>
            <person name="Kwon S.W."/>
            <person name="Rooney A.P."/>
        </authorList>
    </citation>
    <scope>NUCLEOTIDE SEQUENCE [LARGE SCALE GENOMIC DNA]</scope>
    <source>
        <strain evidence="10 12">GO-13</strain>
    </source>
</reference>
<dbReference type="Pfam" id="PF01497">
    <property type="entry name" value="Peripla_BP_2"/>
    <property type="match status" value="1"/>
</dbReference>
<evidence type="ECO:0000256" key="6">
    <source>
        <dbReference type="ARBA" id="ARBA00023288"/>
    </source>
</evidence>
<dbReference type="Proteomes" id="UP000036168">
    <property type="component" value="Unassembled WGS sequence"/>
</dbReference>
<keyword evidence="6" id="KW-0449">Lipoprotein</keyword>
<evidence type="ECO:0000313" key="11">
    <source>
        <dbReference type="EMBL" id="MEC0483655.1"/>
    </source>
</evidence>
<dbReference type="EMBL" id="JARRTL010000006">
    <property type="protein sequence ID" value="MEC0483655.1"/>
    <property type="molecule type" value="Genomic_DNA"/>
</dbReference>
<gene>
    <name evidence="10" type="ORF">AB447_205185</name>
    <name evidence="11" type="ORF">P8828_02165</name>
</gene>
<evidence type="ECO:0000313" key="13">
    <source>
        <dbReference type="Proteomes" id="UP001341297"/>
    </source>
</evidence>
<dbReference type="AlphaFoldDB" id="A0A0T6BJD1"/>
<feature type="domain" description="Fe/B12 periplasmic-binding" evidence="9">
    <location>
        <begin position="59"/>
        <end position="317"/>
    </location>
</feature>
<feature type="signal peptide" evidence="8">
    <location>
        <begin position="1"/>
        <end position="20"/>
    </location>
</feature>
<dbReference type="CDD" id="cd01138">
    <property type="entry name" value="FeuA"/>
    <property type="match status" value="1"/>
</dbReference>
<name>A0A0T6BJD1_9BACI</name>
<evidence type="ECO:0000256" key="2">
    <source>
        <dbReference type="ARBA" id="ARBA00008814"/>
    </source>
</evidence>
<evidence type="ECO:0000313" key="10">
    <source>
        <dbReference type="EMBL" id="KRT89982.1"/>
    </source>
</evidence>
<dbReference type="GO" id="GO:0005886">
    <property type="term" value="C:plasma membrane"/>
    <property type="evidence" value="ECO:0007669"/>
    <property type="project" value="UniProtKB-SubCell"/>
</dbReference>
<feature type="chain" id="PRO_5044546914" evidence="8">
    <location>
        <begin position="21"/>
        <end position="323"/>
    </location>
</feature>
<dbReference type="PANTHER" id="PTHR30532">
    <property type="entry name" value="IRON III DICITRATE-BINDING PERIPLASMIC PROTEIN"/>
    <property type="match status" value="1"/>
</dbReference>
<evidence type="ECO:0000256" key="8">
    <source>
        <dbReference type="SAM" id="SignalP"/>
    </source>
</evidence>
<dbReference type="InterPro" id="IPR002491">
    <property type="entry name" value="ABC_transptr_periplasmic_BD"/>
</dbReference>
<evidence type="ECO:0000256" key="7">
    <source>
        <dbReference type="SAM" id="Coils"/>
    </source>
</evidence>
<organism evidence="10 12">
    <name type="scientific">Bacillus glycinifermentans</name>
    <dbReference type="NCBI Taxonomy" id="1664069"/>
    <lineage>
        <taxon>Bacteria</taxon>
        <taxon>Bacillati</taxon>
        <taxon>Bacillota</taxon>
        <taxon>Bacilli</taxon>
        <taxon>Bacillales</taxon>
        <taxon>Bacillaceae</taxon>
        <taxon>Bacillus</taxon>
    </lineage>
</organism>
<evidence type="ECO:0000259" key="9">
    <source>
        <dbReference type="PROSITE" id="PS50983"/>
    </source>
</evidence>
<keyword evidence="3" id="KW-0813">Transport</keyword>
<dbReference type="GO" id="GO:1901678">
    <property type="term" value="P:iron coordination entity transport"/>
    <property type="evidence" value="ECO:0007669"/>
    <property type="project" value="UniProtKB-ARBA"/>
</dbReference>
<dbReference type="RefSeq" id="WP_048353385.1">
    <property type="nucleotide sequence ID" value="NZ_CP023481.1"/>
</dbReference>
<dbReference type="PROSITE" id="PS51257">
    <property type="entry name" value="PROKAR_LIPOPROTEIN"/>
    <property type="match status" value="1"/>
</dbReference>
<evidence type="ECO:0000256" key="3">
    <source>
        <dbReference type="ARBA" id="ARBA00022448"/>
    </source>
</evidence>
<keyword evidence="7" id="KW-0175">Coiled coil</keyword>
<keyword evidence="4 8" id="KW-0732">Signal</keyword>
<comment type="similarity">
    <text evidence="2">Belongs to the bacterial solute-binding protein 8 family.</text>
</comment>
<dbReference type="SUPFAM" id="SSF53807">
    <property type="entry name" value="Helical backbone' metal receptor"/>
    <property type="match status" value="1"/>
</dbReference>
<protein>
    <submittedName>
        <fullName evidence="10">Iron(3+)-hydroxamate-binding protein yxeB</fullName>
    </submittedName>
    <submittedName>
        <fullName evidence="11">Iron-hydroxamate ABC transporter substrate-binding protein</fullName>
    </submittedName>
</protein>
<evidence type="ECO:0000256" key="5">
    <source>
        <dbReference type="ARBA" id="ARBA00023139"/>
    </source>
</evidence>
<keyword evidence="13" id="KW-1185">Reference proteome</keyword>
<dbReference type="PANTHER" id="PTHR30532:SF26">
    <property type="entry name" value="IRON(3+)-HYDROXAMATE-BINDING PROTEIN FHUD"/>
    <property type="match status" value="1"/>
</dbReference>
<comment type="subcellular location">
    <subcellularLocation>
        <location evidence="1">Cell membrane</location>
        <topology evidence="1">Lipid-anchor</topology>
    </subcellularLocation>
</comment>
<reference evidence="11 13" key="3">
    <citation type="submission" date="2023-03" db="EMBL/GenBank/DDBJ databases">
        <title>Agriculturally important microbes genome sequencing.</title>
        <authorList>
            <person name="Dunlap C."/>
        </authorList>
    </citation>
    <scope>NUCLEOTIDE SEQUENCE [LARGE SCALE GENOMIC DNA]</scope>
    <source>
        <strain evidence="11 13">CBP-3203</strain>
    </source>
</reference>
<reference evidence="10" key="2">
    <citation type="submission" date="2015-10" db="EMBL/GenBank/DDBJ databases">
        <authorList>
            <person name="Gilbert D.G."/>
        </authorList>
    </citation>
    <scope>NUCLEOTIDE SEQUENCE</scope>
    <source>
        <strain evidence="10">GO-13</strain>
    </source>
</reference>
<dbReference type="Proteomes" id="UP001341297">
    <property type="component" value="Unassembled WGS sequence"/>
</dbReference>
<sequence length="323" mass="35901">MKKRSFIIGLIMILCLFVSACSSSQSNGNTGSEKGAAEAATRTYKSTRGNVKIPVKPKRIVTDFYAGELFSVGANVVGSGSWSFTNPFLKDKMKDVTDVGDPINIEKVMKLKPDLIVVMKDDNYDKLSKIAPTVVIPYNTAKNVQETVKMFGDIAGAKKEAEQFLADFDQKAKAARKKIDKVIDKNATFGIYENTDKGKFWVFNDNGGRGGQAVYNALGLKAPEKIEKDVINTGEMKELSLEVVPEYAADYMFVTDYSPNGDSKTLDKLKASAVWKNLDAVKNNRVFINDFDTFYPYDPISVSKQVDLITDMLVKREKENQKK</sequence>
<dbReference type="GO" id="GO:0030288">
    <property type="term" value="C:outer membrane-bounded periplasmic space"/>
    <property type="evidence" value="ECO:0007669"/>
    <property type="project" value="TreeGrafter"/>
</dbReference>
<accession>A0A0T6BJD1</accession>
<dbReference type="EMBL" id="LECW02000045">
    <property type="protein sequence ID" value="KRT89982.1"/>
    <property type="molecule type" value="Genomic_DNA"/>
</dbReference>
<dbReference type="PROSITE" id="PS50983">
    <property type="entry name" value="FE_B12_PBP"/>
    <property type="match status" value="1"/>
</dbReference>